<dbReference type="InterPro" id="IPR050765">
    <property type="entry name" value="Riboflavin_Biosynth_HTPR"/>
</dbReference>
<comment type="pathway">
    <text evidence="1">Cofactor biosynthesis; riboflavin biosynthesis.</text>
</comment>
<evidence type="ECO:0000256" key="1">
    <source>
        <dbReference type="ARBA" id="ARBA00005104"/>
    </source>
</evidence>
<dbReference type="InterPro" id="IPR002734">
    <property type="entry name" value="RibDG_C"/>
</dbReference>
<evidence type="ECO:0000259" key="4">
    <source>
        <dbReference type="Pfam" id="PF01872"/>
    </source>
</evidence>
<dbReference type="PANTHER" id="PTHR38011:SF7">
    <property type="entry name" value="2,5-DIAMINO-6-RIBOSYLAMINO-4(3H)-PYRIMIDINONE 5'-PHOSPHATE REDUCTASE"/>
    <property type="match status" value="1"/>
</dbReference>
<dbReference type="PANTHER" id="PTHR38011">
    <property type="entry name" value="DIHYDROFOLATE REDUCTASE FAMILY PROTEIN (AFU_ORTHOLOGUE AFUA_8G06820)"/>
    <property type="match status" value="1"/>
</dbReference>
<comment type="caution">
    <text evidence="5">The sequence shown here is derived from an EMBL/GenBank/DDBJ whole genome shotgun (WGS) entry which is preliminary data.</text>
</comment>
<dbReference type="GO" id="GO:0008703">
    <property type="term" value="F:5-amino-6-(5-phosphoribosylamino)uracil reductase activity"/>
    <property type="evidence" value="ECO:0007669"/>
    <property type="project" value="InterPro"/>
</dbReference>
<dbReference type="RefSeq" id="WP_271176890.1">
    <property type="nucleotide sequence ID" value="NZ_BAAAJO010000005.1"/>
</dbReference>
<keyword evidence="3" id="KW-0560">Oxidoreductase</keyword>
<reference evidence="5" key="1">
    <citation type="journal article" date="2014" name="Int. J. Syst. Evol. Microbiol.">
        <title>Complete genome sequence of Corynebacterium casei LMG S-19264T (=DSM 44701T), isolated from a smear-ripened cheese.</title>
        <authorList>
            <consortium name="US DOE Joint Genome Institute (JGI-PGF)"/>
            <person name="Walter F."/>
            <person name="Albersmeier A."/>
            <person name="Kalinowski J."/>
            <person name="Ruckert C."/>
        </authorList>
    </citation>
    <scope>NUCLEOTIDE SEQUENCE</scope>
    <source>
        <strain evidence="5">VKM Ac-1401</strain>
    </source>
</reference>
<dbReference type="SUPFAM" id="SSF53597">
    <property type="entry name" value="Dihydrofolate reductase-like"/>
    <property type="match status" value="1"/>
</dbReference>
<proteinExistence type="predicted"/>
<name>A0A9W6LZV6_9MICO</name>
<organism evidence="5 6">
    <name type="scientific">Leifsonia poae</name>
    <dbReference type="NCBI Taxonomy" id="110933"/>
    <lineage>
        <taxon>Bacteria</taxon>
        <taxon>Bacillati</taxon>
        <taxon>Actinomycetota</taxon>
        <taxon>Actinomycetes</taxon>
        <taxon>Micrococcales</taxon>
        <taxon>Microbacteriaceae</taxon>
        <taxon>Leifsonia</taxon>
    </lineage>
</organism>
<evidence type="ECO:0000256" key="2">
    <source>
        <dbReference type="ARBA" id="ARBA00022857"/>
    </source>
</evidence>
<evidence type="ECO:0000313" key="5">
    <source>
        <dbReference type="EMBL" id="GLJ76231.1"/>
    </source>
</evidence>
<feature type="domain" description="Bacterial bifunctional deaminase-reductase C-terminal" evidence="4">
    <location>
        <begin position="5"/>
        <end position="218"/>
    </location>
</feature>
<gene>
    <name evidence="5" type="ORF">GCM10017584_18050</name>
</gene>
<evidence type="ECO:0000256" key="3">
    <source>
        <dbReference type="ARBA" id="ARBA00023002"/>
    </source>
</evidence>
<dbReference type="Proteomes" id="UP001142372">
    <property type="component" value="Unassembled WGS sequence"/>
</dbReference>
<dbReference type="Pfam" id="PF01872">
    <property type="entry name" value="RibD_C"/>
    <property type="match status" value="1"/>
</dbReference>
<accession>A0A9W6LZV6</accession>
<dbReference type="AlphaFoldDB" id="A0A9W6LZV6"/>
<protein>
    <recommendedName>
        <fullName evidence="4">Bacterial bifunctional deaminase-reductase C-terminal domain-containing protein</fullName>
    </recommendedName>
</protein>
<dbReference type="GO" id="GO:0009231">
    <property type="term" value="P:riboflavin biosynthetic process"/>
    <property type="evidence" value="ECO:0007669"/>
    <property type="project" value="InterPro"/>
</dbReference>
<keyword evidence="6" id="KW-1185">Reference proteome</keyword>
<keyword evidence="2" id="KW-0521">NADP</keyword>
<dbReference type="EMBL" id="BSEN01000006">
    <property type="protein sequence ID" value="GLJ76231.1"/>
    <property type="molecule type" value="Genomic_DNA"/>
</dbReference>
<dbReference type="Gene3D" id="3.40.430.10">
    <property type="entry name" value="Dihydrofolate Reductase, subunit A"/>
    <property type="match status" value="1"/>
</dbReference>
<dbReference type="InterPro" id="IPR024072">
    <property type="entry name" value="DHFR-like_dom_sf"/>
</dbReference>
<reference evidence="5" key="2">
    <citation type="submission" date="2023-01" db="EMBL/GenBank/DDBJ databases">
        <authorList>
            <person name="Sun Q."/>
            <person name="Evtushenko L."/>
        </authorList>
    </citation>
    <scope>NUCLEOTIDE SEQUENCE</scope>
    <source>
        <strain evidence="5">VKM Ac-1401</strain>
    </source>
</reference>
<evidence type="ECO:0000313" key="6">
    <source>
        <dbReference type="Proteomes" id="UP001142372"/>
    </source>
</evidence>
<sequence>MIDKPYVTLSCAISLDGYLDSVDPPRLALSNAADFDRVDEVRAHHDAILVGARTVRLDNPRLLVRSAERQDRRVASGLARTPWKVTVTATGDLDPEAAFFTDGDATKLVYCPRSEAPRIRGRLGDAATVVPLGDVVVMADLLSELADRGARRVMVEGGGTTLTQFLAADLVDELHVAVAPLFVGDRRAPRFVGDGAFPWTADRRAELAGVKQVGDVVLLRYALSDRFVLEPDSSPVCPEPRATARDRS</sequence>